<feature type="region of interest" description="Disordered" evidence="1">
    <location>
        <begin position="112"/>
        <end position="166"/>
    </location>
</feature>
<feature type="compositionally biased region" description="Polar residues" evidence="1">
    <location>
        <begin position="147"/>
        <end position="162"/>
    </location>
</feature>
<sequence>YDELVPASLTTKLGGFYINTGTLQFRAASESEGEEGGKDGKTHRKLKDGEEPVIKKRKRKDVSNVEEKKPRKTKVPKQGVTALSIHRPEKKKRKKLMKDSLYLAAMLRRFTREKEEMRKKNPSSALPPHGNSGSGAAANTPGPNNALHNSQLHPQHPGNNDISMADLTADPAVMSLLGST</sequence>
<feature type="region of interest" description="Disordered" evidence="1">
    <location>
        <begin position="27"/>
        <end position="98"/>
    </location>
</feature>
<dbReference type="EMBL" id="JAFBMS010000008">
    <property type="protein sequence ID" value="KAG9350480.1"/>
    <property type="molecule type" value="Genomic_DNA"/>
</dbReference>
<feature type="non-terminal residue" evidence="2">
    <location>
        <position position="180"/>
    </location>
</feature>
<dbReference type="Proteomes" id="UP000824540">
    <property type="component" value="Unassembled WGS sequence"/>
</dbReference>
<evidence type="ECO:0000313" key="3">
    <source>
        <dbReference type="Proteomes" id="UP000824540"/>
    </source>
</evidence>
<comment type="caution">
    <text evidence="2">The sequence shown here is derived from an EMBL/GenBank/DDBJ whole genome shotgun (WGS) entry which is preliminary data.</text>
</comment>
<dbReference type="GO" id="GO:0005634">
    <property type="term" value="C:nucleus"/>
    <property type="evidence" value="ECO:0007669"/>
    <property type="project" value="TreeGrafter"/>
</dbReference>
<dbReference type="AlphaFoldDB" id="A0A8T2PEH2"/>
<dbReference type="PANTHER" id="PTHR21669">
    <property type="entry name" value="CAPZ-INTERACTING PROTEIN AND RELATED PROTEINS"/>
    <property type="match status" value="1"/>
</dbReference>
<dbReference type="PANTHER" id="PTHR21669:SF10">
    <property type="entry name" value="UBINUCLEIN-2"/>
    <property type="match status" value="1"/>
</dbReference>
<organism evidence="2 3">
    <name type="scientific">Albula glossodonta</name>
    <name type="common">roundjaw bonefish</name>
    <dbReference type="NCBI Taxonomy" id="121402"/>
    <lineage>
        <taxon>Eukaryota</taxon>
        <taxon>Metazoa</taxon>
        <taxon>Chordata</taxon>
        <taxon>Craniata</taxon>
        <taxon>Vertebrata</taxon>
        <taxon>Euteleostomi</taxon>
        <taxon>Actinopterygii</taxon>
        <taxon>Neopterygii</taxon>
        <taxon>Teleostei</taxon>
        <taxon>Albuliformes</taxon>
        <taxon>Albulidae</taxon>
        <taxon>Albula</taxon>
    </lineage>
</organism>
<dbReference type="OrthoDB" id="68076at2759"/>
<keyword evidence="3" id="KW-1185">Reference proteome</keyword>
<gene>
    <name evidence="2" type="ORF">JZ751_026843</name>
</gene>
<accession>A0A8T2PEH2</accession>
<proteinExistence type="predicted"/>
<protein>
    <submittedName>
        <fullName evidence="2">Uncharacterized protein</fullName>
    </submittedName>
</protein>
<evidence type="ECO:0000256" key="1">
    <source>
        <dbReference type="SAM" id="MobiDB-lite"/>
    </source>
</evidence>
<feature type="compositionally biased region" description="Low complexity" evidence="1">
    <location>
        <begin position="127"/>
        <end position="146"/>
    </location>
</feature>
<evidence type="ECO:0000313" key="2">
    <source>
        <dbReference type="EMBL" id="KAG9350480.1"/>
    </source>
</evidence>
<reference evidence="2" key="1">
    <citation type="thesis" date="2021" institute="BYU ScholarsArchive" country="Provo, UT, USA">
        <title>Applications of and Algorithms for Genome Assembly and Genomic Analyses with an Emphasis on Marine Teleosts.</title>
        <authorList>
            <person name="Pickett B.D."/>
        </authorList>
    </citation>
    <scope>NUCLEOTIDE SEQUENCE</scope>
    <source>
        <strain evidence="2">HI-2016</strain>
    </source>
</reference>
<feature type="non-terminal residue" evidence="2">
    <location>
        <position position="1"/>
    </location>
</feature>
<name>A0A8T2PEH2_9TELE</name>
<dbReference type="GO" id="GO:0006325">
    <property type="term" value="P:chromatin organization"/>
    <property type="evidence" value="ECO:0007669"/>
    <property type="project" value="TreeGrafter"/>
</dbReference>